<feature type="region of interest" description="Disordered" evidence="1">
    <location>
        <begin position="1"/>
        <end position="39"/>
    </location>
</feature>
<reference evidence="2" key="1">
    <citation type="submission" date="2019-08" db="EMBL/GenBank/DDBJ databases">
        <authorList>
            <person name="Kucharzyk K."/>
            <person name="Murdoch R.W."/>
            <person name="Higgins S."/>
            <person name="Loffler F."/>
        </authorList>
    </citation>
    <scope>NUCLEOTIDE SEQUENCE</scope>
</reference>
<name>A0A645IBK8_9ZZZZ</name>
<comment type="caution">
    <text evidence="2">The sequence shown here is derived from an EMBL/GenBank/DDBJ whole genome shotgun (WGS) entry which is preliminary data.</text>
</comment>
<protein>
    <submittedName>
        <fullName evidence="2">Uncharacterized protein</fullName>
    </submittedName>
</protein>
<feature type="compositionally biased region" description="Basic and acidic residues" evidence="1">
    <location>
        <begin position="1"/>
        <end position="17"/>
    </location>
</feature>
<proteinExistence type="predicted"/>
<gene>
    <name evidence="2" type="ORF">SDC9_196227</name>
</gene>
<sequence length="70" mass="7829">MIGRDLGDQRIDDRHDVSPVLGKVGRHSRRDPSGIGEQAVHPLGFQDHVHENVRPAHMRSQCERPATNSV</sequence>
<dbReference type="EMBL" id="VSSQ01111110">
    <property type="protein sequence ID" value="MPN48617.1"/>
    <property type="molecule type" value="Genomic_DNA"/>
</dbReference>
<evidence type="ECO:0000313" key="2">
    <source>
        <dbReference type="EMBL" id="MPN48617.1"/>
    </source>
</evidence>
<accession>A0A645IBK8</accession>
<evidence type="ECO:0000256" key="1">
    <source>
        <dbReference type="SAM" id="MobiDB-lite"/>
    </source>
</evidence>
<dbReference type="AlphaFoldDB" id="A0A645IBK8"/>
<organism evidence="2">
    <name type="scientific">bioreactor metagenome</name>
    <dbReference type="NCBI Taxonomy" id="1076179"/>
    <lineage>
        <taxon>unclassified sequences</taxon>
        <taxon>metagenomes</taxon>
        <taxon>ecological metagenomes</taxon>
    </lineage>
</organism>